<dbReference type="AlphaFoldDB" id="A0A382Z9R2"/>
<protein>
    <recommendedName>
        <fullName evidence="2">Carboxymuconolactone decarboxylase-like domain-containing protein</fullName>
    </recommendedName>
</protein>
<reference evidence="1" key="1">
    <citation type="submission" date="2018-05" db="EMBL/GenBank/DDBJ databases">
        <authorList>
            <person name="Lanie J.A."/>
            <person name="Ng W.-L."/>
            <person name="Kazmierczak K.M."/>
            <person name="Andrzejewski T.M."/>
            <person name="Davidsen T.M."/>
            <person name="Wayne K.J."/>
            <person name="Tettelin H."/>
            <person name="Glass J.I."/>
            <person name="Rusch D."/>
            <person name="Podicherti R."/>
            <person name="Tsui H.-C.T."/>
            <person name="Winkler M.E."/>
        </authorList>
    </citation>
    <scope>NUCLEOTIDE SEQUENCE</scope>
</reference>
<evidence type="ECO:0000313" key="1">
    <source>
        <dbReference type="EMBL" id="SVD92213.1"/>
    </source>
</evidence>
<evidence type="ECO:0008006" key="2">
    <source>
        <dbReference type="Google" id="ProtNLM"/>
    </source>
</evidence>
<dbReference type="EMBL" id="UINC01182165">
    <property type="protein sequence ID" value="SVD92213.1"/>
    <property type="molecule type" value="Genomic_DNA"/>
</dbReference>
<name>A0A382Z9R2_9ZZZZ</name>
<dbReference type="Gene3D" id="1.20.1290.10">
    <property type="entry name" value="AhpD-like"/>
    <property type="match status" value="1"/>
</dbReference>
<gene>
    <name evidence="1" type="ORF">METZ01_LOCUS445067</name>
</gene>
<sequence>MSWIKEEKVDLPPVISCMSINENAMKAVQNLNANITFGSSALTRVQEECIATVVAAVNSCRY</sequence>
<dbReference type="InterPro" id="IPR029032">
    <property type="entry name" value="AhpD-like"/>
</dbReference>
<accession>A0A382Z9R2</accession>
<organism evidence="1">
    <name type="scientific">marine metagenome</name>
    <dbReference type="NCBI Taxonomy" id="408172"/>
    <lineage>
        <taxon>unclassified sequences</taxon>
        <taxon>metagenomes</taxon>
        <taxon>ecological metagenomes</taxon>
    </lineage>
</organism>
<dbReference type="SUPFAM" id="SSF69118">
    <property type="entry name" value="AhpD-like"/>
    <property type="match status" value="1"/>
</dbReference>
<proteinExistence type="predicted"/>